<dbReference type="AlphaFoldDB" id="A0A9W7VYN9"/>
<proteinExistence type="predicted"/>
<organism evidence="2 3">
    <name type="scientific">Teratosphaeria destructans</name>
    <dbReference type="NCBI Taxonomy" id="418781"/>
    <lineage>
        <taxon>Eukaryota</taxon>
        <taxon>Fungi</taxon>
        <taxon>Dikarya</taxon>
        <taxon>Ascomycota</taxon>
        <taxon>Pezizomycotina</taxon>
        <taxon>Dothideomycetes</taxon>
        <taxon>Dothideomycetidae</taxon>
        <taxon>Mycosphaerellales</taxon>
        <taxon>Teratosphaeriaceae</taxon>
        <taxon>Teratosphaeria</taxon>
    </lineage>
</organism>
<evidence type="ECO:0000313" key="3">
    <source>
        <dbReference type="Proteomes" id="UP001138500"/>
    </source>
</evidence>
<gene>
    <name evidence="2" type="ORF">Tdes44962_MAKER05751</name>
</gene>
<keyword evidence="3" id="KW-1185">Reference proteome</keyword>
<reference evidence="2 3" key="1">
    <citation type="journal article" date="2018" name="IMA Fungus">
        <title>IMA Genome-F 10: Nine draft genome sequences of Claviceps purpurea s.lat., including C. arundinis, C. humidiphila, and C. cf. spartinae, pseudomolecules for the pitch canker pathogen Fusarium circinatum, draft genome of Davidsoniella eucalypti, Grosmannia galeiformis, Quambalaria eucalypti, and Teratosphaeria destructans.</title>
        <authorList>
            <person name="Wingfield B.D."/>
            <person name="Liu M."/>
            <person name="Nguyen H.D."/>
            <person name="Lane F.A."/>
            <person name="Morgan S.W."/>
            <person name="De Vos L."/>
            <person name="Wilken P.M."/>
            <person name="Duong T.A."/>
            <person name="Aylward J."/>
            <person name="Coetzee M.P."/>
            <person name="Dadej K."/>
            <person name="De Beer Z.W."/>
            <person name="Findlay W."/>
            <person name="Havenga M."/>
            <person name="Kolarik M."/>
            <person name="Menzies J.G."/>
            <person name="Naidoo K."/>
            <person name="Pochopski O."/>
            <person name="Shoukouhi P."/>
            <person name="Santana Q.C."/>
            <person name="Seifert K.A."/>
            <person name="Soal N."/>
            <person name="Steenkamp E.T."/>
            <person name="Tatham C.T."/>
            <person name="van der Nest M.A."/>
            <person name="Wingfield M.J."/>
        </authorList>
    </citation>
    <scope>NUCLEOTIDE SEQUENCE [LARGE SCALE GENOMIC DNA]</scope>
    <source>
        <strain evidence="2">CMW44962</strain>
    </source>
</reference>
<evidence type="ECO:0000313" key="2">
    <source>
        <dbReference type="EMBL" id="KAH9812984.1"/>
    </source>
</evidence>
<sequence>MPPSLLEAVGRLTITIIVAPTTTSPRMTKTQNTIRDLTLLASTPRSPTRLNAAPAIPKPQRPPSLLDAAGNRTIVITIIVTVTNTPLLIPRMLIPRTTNTIKSIRRTDPALLIDAPTPPSSPDIPPRDPRVQRPLPLEHGRMSRRRTRAEQGRVSRRRTRARARTCT</sequence>
<name>A0A9W7VYN9_9PEZI</name>
<dbReference type="Proteomes" id="UP001138500">
    <property type="component" value="Unassembled WGS sequence"/>
</dbReference>
<protein>
    <submittedName>
        <fullName evidence="2">Uncharacterized protein</fullName>
    </submittedName>
</protein>
<comment type="caution">
    <text evidence="2">The sequence shown here is derived from an EMBL/GenBank/DDBJ whole genome shotgun (WGS) entry which is preliminary data.</text>
</comment>
<feature type="region of interest" description="Disordered" evidence="1">
    <location>
        <begin position="111"/>
        <end position="167"/>
    </location>
</feature>
<accession>A0A9W7VYN9</accession>
<reference evidence="2 3" key="2">
    <citation type="journal article" date="2021" name="Curr. Genet.">
        <title>Genetic response to nitrogen starvation in the aggressive Eucalyptus foliar pathogen Teratosphaeria destructans.</title>
        <authorList>
            <person name="Havenga M."/>
            <person name="Wingfield B.D."/>
            <person name="Wingfield M.J."/>
            <person name="Dreyer L.L."/>
            <person name="Roets F."/>
            <person name="Aylward J."/>
        </authorList>
    </citation>
    <scope>NUCLEOTIDE SEQUENCE [LARGE SCALE GENOMIC DNA]</scope>
    <source>
        <strain evidence="2">CMW44962</strain>
    </source>
</reference>
<feature type="compositionally biased region" description="Basic residues" evidence="1">
    <location>
        <begin position="154"/>
        <end position="167"/>
    </location>
</feature>
<evidence type="ECO:0000256" key="1">
    <source>
        <dbReference type="SAM" id="MobiDB-lite"/>
    </source>
</evidence>
<dbReference type="EMBL" id="RIBY02002445">
    <property type="protein sequence ID" value="KAH9812984.1"/>
    <property type="molecule type" value="Genomic_DNA"/>
</dbReference>
<feature type="compositionally biased region" description="Basic and acidic residues" evidence="1">
    <location>
        <begin position="125"/>
        <end position="141"/>
    </location>
</feature>